<dbReference type="Proteomes" id="UP000002710">
    <property type="component" value="Chromosome"/>
</dbReference>
<dbReference type="HOGENOM" id="CLU_066831_0_0_7"/>
<dbReference type="EMBL" id="CP000112">
    <property type="protein sequence ID" value="ABB37534.1"/>
    <property type="molecule type" value="Genomic_DNA"/>
</dbReference>
<name>Q314W2_OLEA2</name>
<keyword evidence="2" id="KW-1003">Cell membrane</keyword>
<dbReference type="InterPro" id="IPR050250">
    <property type="entry name" value="Macrolide_Exporter_MacB"/>
</dbReference>
<accession>Q314W2</accession>
<organism evidence="9 10">
    <name type="scientific">Oleidesulfovibrio alaskensis (strain ATCC BAA-1058 / DSM 17464 / G20)</name>
    <name type="common">Desulfovibrio alaskensis</name>
    <dbReference type="NCBI Taxonomy" id="207559"/>
    <lineage>
        <taxon>Bacteria</taxon>
        <taxon>Pseudomonadati</taxon>
        <taxon>Thermodesulfobacteriota</taxon>
        <taxon>Desulfovibrionia</taxon>
        <taxon>Desulfovibrionales</taxon>
        <taxon>Desulfovibrionaceae</taxon>
        <taxon>Oleidesulfovibrio</taxon>
    </lineage>
</organism>
<keyword evidence="3 7" id="KW-0812">Transmembrane</keyword>
<dbReference type="GO" id="GO:0005886">
    <property type="term" value="C:plasma membrane"/>
    <property type="evidence" value="ECO:0007669"/>
    <property type="project" value="UniProtKB-SubCell"/>
</dbReference>
<evidence type="ECO:0000256" key="4">
    <source>
        <dbReference type="ARBA" id="ARBA00022989"/>
    </source>
</evidence>
<evidence type="ECO:0000256" key="1">
    <source>
        <dbReference type="ARBA" id="ARBA00004651"/>
    </source>
</evidence>
<proteinExistence type="inferred from homology"/>
<keyword evidence="10" id="KW-1185">Reference proteome</keyword>
<keyword evidence="4 7" id="KW-1133">Transmembrane helix</keyword>
<sequence>MTPHDARKHTRPEEKRRQIVLPFSKSVEIAWRNLRARLFRSLITAGSLVLAVAFLSFVLVSTDIASGLARHGSAGTLRALYRAGFDVDTVTGAVQAGAKDRWIIILSLLVCTVGIVNAQMMSVTERFREIGIMKCLGALDSMILRLFLLEAVMQGVAGSAAGAVAGLAAAISGGLARFGTDAVTLLPWSDVLLSLVQATGTGLILSLAAVLYPAIVAARMPPVAAMRADL</sequence>
<evidence type="ECO:0000256" key="2">
    <source>
        <dbReference type="ARBA" id="ARBA00022475"/>
    </source>
</evidence>
<evidence type="ECO:0000313" key="9">
    <source>
        <dbReference type="EMBL" id="ABB37534.1"/>
    </source>
</evidence>
<dbReference type="InterPro" id="IPR003838">
    <property type="entry name" value="ABC3_permease_C"/>
</dbReference>
<dbReference type="KEGG" id="dde:Dde_0733"/>
<dbReference type="STRING" id="207559.Dde_0733"/>
<feature type="transmembrane region" description="Helical" evidence="7">
    <location>
        <begin position="191"/>
        <end position="217"/>
    </location>
</feature>
<comment type="similarity">
    <text evidence="6">Belongs to the ABC-4 integral membrane protein family.</text>
</comment>
<dbReference type="AlphaFoldDB" id="Q314W2"/>
<dbReference type="RefSeq" id="WP_011366813.1">
    <property type="nucleotide sequence ID" value="NC_007519.1"/>
</dbReference>
<dbReference type="PANTHER" id="PTHR30572:SF4">
    <property type="entry name" value="ABC TRANSPORTER PERMEASE YTRF"/>
    <property type="match status" value="1"/>
</dbReference>
<evidence type="ECO:0000313" key="10">
    <source>
        <dbReference type="Proteomes" id="UP000002710"/>
    </source>
</evidence>
<evidence type="ECO:0000256" key="5">
    <source>
        <dbReference type="ARBA" id="ARBA00023136"/>
    </source>
</evidence>
<dbReference type="Pfam" id="PF02687">
    <property type="entry name" value="FtsX"/>
    <property type="match status" value="1"/>
</dbReference>
<feature type="transmembrane region" description="Helical" evidence="7">
    <location>
        <begin position="102"/>
        <end position="123"/>
    </location>
</feature>
<protein>
    <recommendedName>
        <fullName evidence="8">ABC3 transporter permease C-terminal domain-containing protein</fullName>
    </recommendedName>
</protein>
<feature type="transmembrane region" description="Helical" evidence="7">
    <location>
        <begin position="144"/>
        <end position="171"/>
    </location>
</feature>
<dbReference type="GO" id="GO:0022857">
    <property type="term" value="F:transmembrane transporter activity"/>
    <property type="evidence" value="ECO:0007669"/>
    <property type="project" value="TreeGrafter"/>
</dbReference>
<comment type="subcellular location">
    <subcellularLocation>
        <location evidence="1">Cell membrane</location>
        <topology evidence="1">Multi-pass membrane protein</topology>
    </subcellularLocation>
</comment>
<reference evidence="9 10" key="1">
    <citation type="journal article" date="2011" name="J. Bacteriol.">
        <title>Complete genome sequence and updated annotation of Desulfovibrio alaskensis G20.</title>
        <authorList>
            <person name="Hauser L.J."/>
            <person name="Land M.L."/>
            <person name="Brown S.D."/>
            <person name="Larimer F."/>
            <person name="Keller K.L."/>
            <person name="Rapp-Giles B.J."/>
            <person name="Price M.N."/>
            <person name="Lin M."/>
            <person name="Bruce D.C."/>
            <person name="Detter J.C."/>
            <person name="Tapia R."/>
            <person name="Han C.S."/>
            <person name="Goodwin L.A."/>
            <person name="Cheng J.F."/>
            <person name="Pitluck S."/>
            <person name="Copeland A."/>
            <person name="Lucas S."/>
            <person name="Nolan M."/>
            <person name="Lapidus A.L."/>
            <person name="Palumbo A.V."/>
            <person name="Wall J.D."/>
        </authorList>
    </citation>
    <scope>NUCLEOTIDE SEQUENCE [LARGE SCALE GENOMIC DNA]</scope>
    <source>
        <strain evidence="10">ATCC BAA 1058 / DSM 17464 / G20</strain>
    </source>
</reference>
<dbReference type="PANTHER" id="PTHR30572">
    <property type="entry name" value="MEMBRANE COMPONENT OF TRANSPORTER-RELATED"/>
    <property type="match status" value="1"/>
</dbReference>
<evidence type="ECO:0000256" key="7">
    <source>
        <dbReference type="SAM" id="Phobius"/>
    </source>
</evidence>
<feature type="transmembrane region" description="Helical" evidence="7">
    <location>
        <begin position="38"/>
        <end position="60"/>
    </location>
</feature>
<evidence type="ECO:0000256" key="3">
    <source>
        <dbReference type="ARBA" id="ARBA00022692"/>
    </source>
</evidence>
<feature type="domain" description="ABC3 transporter permease C-terminal" evidence="8">
    <location>
        <begin position="103"/>
        <end position="222"/>
    </location>
</feature>
<gene>
    <name evidence="9" type="ordered locus">Dde_0733</name>
</gene>
<evidence type="ECO:0000256" key="6">
    <source>
        <dbReference type="ARBA" id="ARBA00038076"/>
    </source>
</evidence>
<keyword evidence="5 7" id="KW-0472">Membrane</keyword>
<evidence type="ECO:0000259" key="8">
    <source>
        <dbReference type="Pfam" id="PF02687"/>
    </source>
</evidence>
<dbReference type="eggNOG" id="COG0577">
    <property type="taxonomic scope" value="Bacteria"/>
</dbReference>